<dbReference type="RefSeq" id="WP_043747717.1">
    <property type="nucleotide sequence ID" value="NZ_AONC01000001.1"/>
</dbReference>
<comment type="caution">
    <text evidence="12">The sequence shown here is derived from an EMBL/GenBank/DDBJ whole genome shotgun (WGS) entry which is preliminary data.</text>
</comment>
<dbReference type="SUPFAM" id="SSF55681">
    <property type="entry name" value="Class II aaRS and biotin synthetases"/>
    <property type="match status" value="1"/>
</dbReference>
<evidence type="ECO:0000256" key="4">
    <source>
        <dbReference type="ARBA" id="ARBA00023315"/>
    </source>
</evidence>
<dbReference type="PATRIC" id="fig|1249627.3.peg.55"/>
<feature type="binding site" evidence="6 9">
    <location>
        <begin position="148"/>
        <end position="150"/>
    </location>
    <ligand>
        <name>substrate</name>
    </ligand>
</feature>
<dbReference type="InterPro" id="IPR020605">
    <property type="entry name" value="Octanoyltransferase_CS"/>
</dbReference>
<dbReference type="HAMAP" id="MF_00013">
    <property type="entry name" value="LipB"/>
    <property type="match status" value="1"/>
</dbReference>
<comment type="miscellaneous">
    <text evidence="6">In the reaction, the free carboxyl group of octanoic acid is attached via an amide linkage to the epsilon-amino group of a specific lysine residue of lipoyl domains of lipoate-dependent enzymes.</text>
</comment>
<feature type="binding site" evidence="6 9">
    <location>
        <begin position="161"/>
        <end position="163"/>
    </location>
    <ligand>
        <name>substrate</name>
    </ligand>
</feature>
<dbReference type="InterPro" id="IPR000544">
    <property type="entry name" value="Octanoyltransferase"/>
</dbReference>
<keyword evidence="4 6" id="KW-0012">Acyltransferase</keyword>
<evidence type="ECO:0000256" key="10">
    <source>
        <dbReference type="PIRSR" id="PIRSR016262-3"/>
    </source>
</evidence>
<dbReference type="AlphaFoldDB" id="W9VCP4"/>
<feature type="active site" description="Acyl-thioester intermediate" evidence="6 8">
    <location>
        <position position="179"/>
    </location>
</feature>
<dbReference type="NCBIfam" id="NF010922">
    <property type="entry name" value="PRK14342.1"/>
    <property type="match status" value="1"/>
</dbReference>
<comment type="similarity">
    <text evidence="6 7">Belongs to the LipB family.</text>
</comment>
<feature type="domain" description="BPL/LPL catalytic" evidence="11">
    <location>
        <begin position="42"/>
        <end position="217"/>
    </location>
</feature>
<dbReference type="InterPro" id="IPR045864">
    <property type="entry name" value="aa-tRNA-synth_II/BPL/LPL"/>
</dbReference>
<dbReference type="PANTHER" id="PTHR10993">
    <property type="entry name" value="OCTANOYLTRANSFERASE"/>
    <property type="match status" value="1"/>
</dbReference>
<dbReference type="PIRSF" id="PIRSF016262">
    <property type="entry name" value="LPLase"/>
    <property type="match status" value="1"/>
</dbReference>
<dbReference type="EMBL" id="AONC01000001">
    <property type="protein sequence ID" value="EXJ17229.1"/>
    <property type="molecule type" value="Genomic_DNA"/>
</dbReference>
<comment type="catalytic activity">
    <reaction evidence="6 7">
        <text>octanoyl-[ACP] + L-lysyl-[protein] = N(6)-octanoyl-L-lysyl-[protein] + holo-[ACP] + H(+)</text>
        <dbReference type="Rhea" id="RHEA:17665"/>
        <dbReference type="Rhea" id="RHEA-COMP:9636"/>
        <dbReference type="Rhea" id="RHEA-COMP:9685"/>
        <dbReference type="Rhea" id="RHEA-COMP:9752"/>
        <dbReference type="Rhea" id="RHEA-COMP:9928"/>
        <dbReference type="ChEBI" id="CHEBI:15378"/>
        <dbReference type="ChEBI" id="CHEBI:29969"/>
        <dbReference type="ChEBI" id="CHEBI:64479"/>
        <dbReference type="ChEBI" id="CHEBI:78463"/>
        <dbReference type="ChEBI" id="CHEBI:78809"/>
        <dbReference type="EC" id="2.3.1.181"/>
    </reaction>
</comment>
<comment type="function">
    <text evidence="5 6 7">Catalyzes the transfer of endogenously produced octanoic acid from octanoyl-acyl-carrier-protein onto the lipoyl domains of lipoate-dependent enzymes. Lipoyl-ACP can also act as a substrate although octanoyl-ACP is likely to be the physiological substrate.</text>
</comment>
<dbReference type="PROSITE" id="PS51733">
    <property type="entry name" value="BPL_LPL_CATALYTIC"/>
    <property type="match status" value="1"/>
</dbReference>
<evidence type="ECO:0000256" key="3">
    <source>
        <dbReference type="ARBA" id="ARBA00022679"/>
    </source>
</evidence>
<feature type="binding site" evidence="6 9">
    <location>
        <begin position="81"/>
        <end position="88"/>
    </location>
    <ligand>
        <name>substrate</name>
    </ligand>
</feature>
<keyword evidence="13" id="KW-1185">Reference proteome</keyword>
<comment type="subcellular location">
    <subcellularLocation>
        <location evidence="6">Cytoplasm</location>
    </subcellularLocation>
</comment>
<evidence type="ECO:0000256" key="5">
    <source>
        <dbReference type="ARBA" id="ARBA00024732"/>
    </source>
</evidence>
<evidence type="ECO:0000256" key="2">
    <source>
        <dbReference type="ARBA" id="ARBA00022490"/>
    </source>
</evidence>
<keyword evidence="3 6" id="KW-0808">Transferase</keyword>
<reference evidence="12 13" key="1">
    <citation type="submission" date="2012-11" db="EMBL/GenBank/DDBJ databases">
        <title>Genome assembly of Thiorhodococcus sp. AK35.</title>
        <authorList>
            <person name="Nupur N."/>
            <person name="Khatri I."/>
            <person name="Subramanian S."/>
            <person name="Pinnaka A."/>
        </authorList>
    </citation>
    <scope>NUCLEOTIDE SEQUENCE [LARGE SCALE GENOMIC DNA]</scope>
    <source>
        <strain evidence="12 13">AK35</strain>
    </source>
</reference>
<dbReference type="EC" id="2.3.1.181" evidence="6 7"/>
<keyword evidence="2 6" id="KW-0963">Cytoplasm</keyword>
<dbReference type="GO" id="GO:0033819">
    <property type="term" value="F:lipoyl(octanoyl) transferase activity"/>
    <property type="evidence" value="ECO:0007669"/>
    <property type="project" value="UniProtKB-EC"/>
</dbReference>
<dbReference type="UniPathway" id="UPA00538">
    <property type="reaction ID" value="UER00592"/>
</dbReference>
<dbReference type="GO" id="GO:0005737">
    <property type="term" value="C:cytoplasm"/>
    <property type="evidence" value="ECO:0007669"/>
    <property type="project" value="UniProtKB-SubCell"/>
</dbReference>
<evidence type="ECO:0000256" key="7">
    <source>
        <dbReference type="PIRNR" id="PIRNR016262"/>
    </source>
</evidence>
<evidence type="ECO:0000256" key="8">
    <source>
        <dbReference type="PIRSR" id="PIRSR016262-1"/>
    </source>
</evidence>
<evidence type="ECO:0000256" key="6">
    <source>
        <dbReference type="HAMAP-Rule" id="MF_00013"/>
    </source>
</evidence>
<dbReference type="STRING" id="1249627.D779_0056"/>
<gene>
    <name evidence="6" type="primary">lipB</name>
    <name evidence="12" type="ORF">D779_0056</name>
</gene>
<evidence type="ECO:0000256" key="9">
    <source>
        <dbReference type="PIRSR" id="PIRSR016262-2"/>
    </source>
</evidence>
<evidence type="ECO:0000313" key="13">
    <source>
        <dbReference type="Proteomes" id="UP000019460"/>
    </source>
</evidence>
<comment type="pathway">
    <text evidence="1 6 7">Protein modification; protein lipoylation via endogenous pathway; protein N(6)-(lipoyl)lysine from octanoyl-[acyl-carrier-protein]: step 1/2.</text>
</comment>
<dbReference type="Proteomes" id="UP000019460">
    <property type="component" value="Unassembled WGS sequence"/>
</dbReference>
<dbReference type="GO" id="GO:0009249">
    <property type="term" value="P:protein lipoylation"/>
    <property type="evidence" value="ECO:0007669"/>
    <property type="project" value="InterPro"/>
</dbReference>
<proteinExistence type="inferred from homology"/>
<accession>W9VCP4</accession>
<sequence>MGAVTDTLCDNPHPFLLRRLPGLQDYGDTLEAMRRFTDSRAPDTLDEIWLLEHPPVFTLGQAGRREHLLDPGDIPVIQVDRGGQVTYHGPGQLVAYMLLDLRRIGFGVKRFVNMLEQSVIELLDSYGIDAARRQDAPGVYVADAKIASLGLRIRNGCSYHGLSLNVSMDLEPFRRINPCGYAGLAMTQISDLVSGVSVADAGNALIATLGKVFDLRMLGQVRPK</sequence>
<dbReference type="PANTHER" id="PTHR10993:SF7">
    <property type="entry name" value="LIPOYLTRANSFERASE 2, MITOCHONDRIAL-RELATED"/>
    <property type="match status" value="1"/>
</dbReference>
<dbReference type="Gene3D" id="3.30.930.10">
    <property type="entry name" value="Bira Bifunctional Protein, Domain 2"/>
    <property type="match status" value="1"/>
</dbReference>
<feature type="site" description="Lowers pKa of active site Cys" evidence="6 10">
    <location>
        <position position="145"/>
    </location>
</feature>
<name>W9VCP4_9GAMM</name>
<evidence type="ECO:0000256" key="1">
    <source>
        <dbReference type="ARBA" id="ARBA00004821"/>
    </source>
</evidence>
<evidence type="ECO:0000313" key="12">
    <source>
        <dbReference type="EMBL" id="EXJ17229.1"/>
    </source>
</evidence>
<protein>
    <recommendedName>
        <fullName evidence="6 7">Octanoyltransferase</fullName>
        <ecNumber evidence="6 7">2.3.1.181</ecNumber>
    </recommendedName>
    <alternativeName>
        <fullName evidence="6">Lipoate-protein ligase B</fullName>
    </alternativeName>
    <alternativeName>
        <fullName evidence="6">Lipoyl/octanoyl transferase</fullName>
    </alternativeName>
    <alternativeName>
        <fullName evidence="6">Octanoyl-[acyl-carrier-protein]-protein N-octanoyltransferase</fullName>
    </alternativeName>
</protein>
<dbReference type="eggNOG" id="COG0321">
    <property type="taxonomic scope" value="Bacteria"/>
</dbReference>
<dbReference type="CDD" id="cd16444">
    <property type="entry name" value="LipB"/>
    <property type="match status" value="1"/>
</dbReference>
<dbReference type="NCBIfam" id="TIGR00214">
    <property type="entry name" value="lipB"/>
    <property type="match status" value="1"/>
</dbReference>
<organism evidence="12 13">
    <name type="scientific">Imhoffiella purpurea</name>
    <dbReference type="NCBI Taxonomy" id="1249627"/>
    <lineage>
        <taxon>Bacteria</taxon>
        <taxon>Pseudomonadati</taxon>
        <taxon>Pseudomonadota</taxon>
        <taxon>Gammaproteobacteria</taxon>
        <taxon>Chromatiales</taxon>
        <taxon>Chromatiaceae</taxon>
        <taxon>Imhoffiella</taxon>
    </lineage>
</organism>
<evidence type="ECO:0000259" key="11">
    <source>
        <dbReference type="PROSITE" id="PS51733"/>
    </source>
</evidence>
<dbReference type="PROSITE" id="PS01313">
    <property type="entry name" value="LIPB"/>
    <property type="match status" value="1"/>
</dbReference>
<dbReference type="InterPro" id="IPR004143">
    <property type="entry name" value="BPL_LPL_catalytic"/>
</dbReference>
<dbReference type="FunFam" id="3.30.930.10:FF:000020">
    <property type="entry name" value="Octanoyltransferase"/>
    <property type="match status" value="1"/>
</dbReference>
<dbReference type="Pfam" id="PF21948">
    <property type="entry name" value="LplA-B_cat"/>
    <property type="match status" value="1"/>
</dbReference>